<evidence type="ECO:0000256" key="1">
    <source>
        <dbReference type="ARBA" id="ARBA00022692"/>
    </source>
</evidence>
<evidence type="ECO:0000256" key="3">
    <source>
        <dbReference type="ARBA" id="ARBA00023136"/>
    </source>
</evidence>
<dbReference type="OrthoDB" id="9812221at2"/>
<dbReference type="PANTHER" id="PTHR23531">
    <property type="entry name" value="QUINOLENE RESISTANCE PROTEIN NORA"/>
    <property type="match status" value="1"/>
</dbReference>
<dbReference type="PANTHER" id="PTHR23531:SF1">
    <property type="entry name" value="QUINOLENE RESISTANCE PROTEIN NORA"/>
    <property type="match status" value="1"/>
</dbReference>
<evidence type="ECO:0000313" key="7">
    <source>
        <dbReference type="Proteomes" id="UP000284250"/>
    </source>
</evidence>
<dbReference type="SUPFAM" id="SSF103473">
    <property type="entry name" value="MFS general substrate transporter"/>
    <property type="match status" value="1"/>
</dbReference>
<keyword evidence="1 4" id="KW-0812">Transmembrane</keyword>
<dbReference type="InterPro" id="IPR020846">
    <property type="entry name" value="MFS_dom"/>
</dbReference>
<feature type="non-terminal residue" evidence="6">
    <location>
        <position position="151"/>
    </location>
</feature>
<dbReference type="InterPro" id="IPR052714">
    <property type="entry name" value="MFS_Exporter"/>
</dbReference>
<dbReference type="AlphaFoldDB" id="A0A418QGQ7"/>
<feature type="non-terminal residue" evidence="6">
    <location>
        <position position="1"/>
    </location>
</feature>
<sequence>VMVFGSLICFICGFFYPFTVTVAGFLGLRLLHGFSTGFKPTGTAAFIADIVPLARRGEAMGLLGVAGSLGMAAGPMAGSWLATHFSLNALFYCSSGLALLSLIVQGTMTETLPAAQRQRFRWRLLRIESWGEVFEPRVLIPAAATLLFLLP</sequence>
<evidence type="ECO:0000256" key="4">
    <source>
        <dbReference type="SAM" id="Phobius"/>
    </source>
</evidence>
<proteinExistence type="predicted"/>
<protein>
    <submittedName>
        <fullName evidence="6">MFS transporter</fullName>
    </submittedName>
</protein>
<dbReference type="InterPro" id="IPR011701">
    <property type="entry name" value="MFS"/>
</dbReference>
<dbReference type="Proteomes" id="UP000284250">
    <property type="component" value="Unassembled WGS sequence"/>
</dbReference>
<gene>
    <name evidence="6" type="ORF">D0T11_21825</name>
</gene>
<keyword evidence="3 4" id="KW-0472">Membrane</keyword>
<feature type="transmembrane region" description="Helical" evidence="4">
    <location>
        <begin position="7"/>
        <end position="31"/>
    </location>
</feature>
<keyword evidence="7" id="KW-1185">Reference proteome</keyword>
<comment type="caution">
    <text evidence="6">The sequence shown here is derived from an EMBL/GenBank/DDBJ whole genome shotgun (WGS) entry which is preliminary data.</text>
</comment>
<keyword evidence="2 4" id="KW-1133">Transmembrane helix</keyword>
<accession>A0A418QGQ7</accession>
<reference evidence="6 7" key="1">
    <citation type="submission" date="2019-01" db="EMBL/GenBank/DDBJ databases">
        <title>Hymenobacter humicola sp. nov., isolated from soils in Antarctica.</title>
        <authorList>
            <person name="Sedlacek I."/>
            <person name="Holochova P."/>
            <person name="Kralova S."/>
            <person name="Pantucek R."/>
            <person name="Stankova E."/>
            <person name="Vrbovska V."/>
            <person name="Kristofova L."/>
            <person name="Svec P."/>
            <person name="Busse H.-J."/>
        </authorList>
    </citation>
    <scope>NUCLEOTIDE SEQUENCE [LARGE SCALE GENOMIC DNA]</scope>
    <source>
        <strain evidence="6 7">CCM 8852</strain>
    </source>
</reference>
<dbReference type="Gene3D" id="1.20.1250.20">
    <property type="entry name" value="MFS general substrate transporter like domains"/>
    <property type="match status" value="1"/>
</dbReference>
<dbReference type="Pfam" id="PF07690">
    <property type="entry name" value="MFS_1"/>
    <property type="match status" value="1"/>
</dbReference>
<dbReference type="InterPro" id="IPR036259">
    <property type="entry name" value="MFS_trans_sf"/>
</dbReference>
<dbReference type="GO" id="GO:0022857">
    <property type="term" value="F:transmembrane transporter activity"/>
    <property type="evidence" value="ECO:0007669"/>
    <property type="project" value="InterPro"/>
</dbReference>
<dbReference type="PROSITE" id="PS50850">
    <property type="entry name" value="MFS"/>
    <property type="match status" value="1"/>
</dbReference>
<name>A0A418QGQ7_9BACT</name>
<dbReference type="EMBL" id="QYCN01000129">
    <property type="protein sequence ID" value="RIY04249.1"/>
    <property type="molecule type" value="Genomic_DNA"/>
</dbReference>
<feature type="domain" description="Major facilitator superfamily (MFS) profile" evidence="5">
    <location>
        <begin position="1"/>
        <end position="151"/>
    </location>
</feature>
<evidence type="ECO:0000259" key="5">
    <source>
        <dbReference type="PROSITE" id="PS50850"/>
    </source>
</evidence>
<dbReference type="RefSeq" id="WP_119657896.1">
    <property type="nucleotide sequence ID" value="NZ_QYCN01000129.1"/>
</dbReference>
<evidence type="ECO:0000313" key="6">
    <source>
        <dbReference type="EMBL" id="RIY04249.1"/>
    </source>
</evidence>
<evidence type="ECO:0000256" key="2">
    <source>
        <dbReference type="ARBA" id="ARBA00022989"/>
    </source>
</evidence>
<feature type="transmembrane region" description="Helical" evidence="4">
    <location>
        <begin position="89"/>
        <end position="108"/>
    </location>
</feature>
<organism evidence="6 7">
    <name type="scientific">Hymenobacter rubripertinctus</name>
    <dbReference type="NCBI Taxonomy" id="2029981"/>
    <lineage>
        <taxon>Bacteria</taxon>
        <taxon>Pseudomonadati</taxon>
        <taxon>Bacteroidota</taxon>
        <taxon>Cytophagia</taxon>
        <taxon>Cytophagales</taxon>
        <taxon>Hymenobacteraceae</taxon>
        <taxon>Hymenobacter</taxon>
    </lineage>
</organism>